<evidence type="ECO:0000256" key="1">
    <source>
        <dbReference type="SAM" id="Coils"/>
    </source>
</evidence>
<evidence type="ECO:0000259" key="5">
    <source>
        <dbReference type="PROSITE" id="PS50887"/>
    </source>
</evidence>
<dbReference type="NCBIfam" id="TIGR00229">
    <property type="entry name" value="sensory_box"/>
    <property type="match status" value="4"/>
</dbReference>
<organism evidence="6 7">
    <name type="scientific">Spirulina subsalsa FACHB-351</name>
    <dbReference type="NCBI Taxonomy" id="234711"/>
    <lineage>
        <taxon>Bacteria</taxon>
        <taxon>Bacillati</taxon>
        <taxon>Cyanobacteriota</taxon>
        <taxon>Cyanophyceae</taxon>
        <taxon>Spirulinales</taxon>
        <taxon>Spirulinaceae</taxon>
        <taxon>Spirulina</taxon>
    </lineage>
</organism>
<sequence>MNHSESLDFNSSSEENLGISDCQQLRISHQARLEWDHLMATVALRIRQALDLEEILQTTTDEVQKLLGCDRVLIYQLNSRTVSVEKVADPQWSLVGCQIQDQCFTPPIHFHDDHQFSAIADLSTADLIPCYRQFLERLQVQAKLAIPLFKGPQLWGLLIAHHCRHPRPWETAEIQGLQQIAIQVGIAINQAALIAELQQAKQELETEVAQRTSELAQANAQLSQQNQALQNALVGVSQLDRAGYYQQVNPAYAQICGYDPQDLIGQLWTKTVHPDDLPYLEAQYHMMLETGKVEAEARGIRPDGSVFYKQVIMMADYDDQGEIIGHRCFMKDISARKQAEIALQNKTQELDHFFSVTADLFCIADAQGRFVRLNPQWEQTLGYPLAELEGAQFMDYVHPDDCQATIDAFGHLKNQEKVLNFTNRYRCQDGSYRWLEWCSVPMGDLIYAAVRDITDRQETKAQLQNLSTRLSLALEAGKIGTWDWDFSSNVTWDDRMYELFGLQDLGRKVLYEDWADLVHPDDRFSIATALQDALNGEQCFDIEFRVQRPDGVKLWIQSTALVQYNDQGEAVRMTGINYDITERKQAQLALQQSEAQYRTIIETTLEGVWVLDALDETSFANRQMATMLGYSIQEMIGTPYLEFIDPEHRSLAQNCLEDRHQGLSDQHRTKFRRQDGRGLWAMVSSTPLLDQQNQYNGCVKLVTDITPMVEMQKALQTSEAQLVGILNSSLDGIMAFQSLRDKGGEIIDFVWLLSNPMACELVKRSRHQLIGQRLLEVMPGNKTDGLFDAYRRVVTSGEPLRREFHYQQDGIDCWFEIVAVKLGDGFAVTFRNISNLRQSEKALQQINQQLEQRLQDLDQRNQEMLMLSDMSDFLQACQTVEEACLSSAHLVEPLFPNCSGGLFITCASRNRVENVAQWGKNLHSIPEFHPKDCWGLRRGRFYEVGVHRSGPRCSHIVDPEGLGITLCIPMVAQGETLGLFYLSSETPGALPDTKQQLARTVAEQLSLAIANLNLRETLQHQSIRDPLTGLFNRRYLEEAFNQEMLRAQRHQHPIGVIMLDIDHFKRFNDTYGHEAGDFVLKTVGEVLKHHVRGSDIACRYGGEEMTLVLPESSLENTKTRADTIRLAIEQLNLSHKGQHFENLSASLGVAAFPQHGTTAIAVIQAADAALYRAKAAGRNCVIVAP</sequence>
<feature type="domain" description="PAC" evidence="4">
    <location>
        <begin position="540"/>
        <end position="592"/>
    </location>
</feature>
<dbReference type="InterPro" id="IPR003018">
    <property type="entry name" value="GAF"/>
</dbReference>
<dbReference type="RefSeq" id="WP_265265960.1">
    <property type="nucleotide sequence ID" value="NZ_JAIHOM010000106.1"/>
</dbReference>
<feature type="domain" description="PAS" evidence="3">
    <location>
        <begin position="346"/>
        <end position="401"/>
    </location>
</feature>
<dbReference type="PANTHER" id="PTHR44757:SF2">
    <property type="entry name" value="BIOFILM ARCHITECTURE MAINTENANCE PROTEIN MBAA"/>
    <property type="match status" value="1"/>
</dbReference>
<feature type="domain" description="Phytochrome chromophore attachment site" evidence="2">
    <location>
        <begin position="51"/>
        <end position="183"/>
    </location>
</feature>
<dbReference type="Pfam" id="PF00989">
    <property type="entry name" value="PAS"/>
    <property type="match status" value="1"/>
</dbReference>
<dbReference type="InterPro" id="IPR000014">
    <property type="entry name" value="PAS"/>
</dbReference>
<dbReference type="Gene3D" id="3.30.70.270">
    <property type="match status" value="1"/>
</dbReference>
<dbReference type="PROSITE" id="PS50887">
    <property type="entry name" value="GGDEF"/>
    <property type="match status" value="1"/>
</dbReference>
<dbReference type="SMART" id="SM00091">
    <property type="entry name" value="PAS"/>
    <property type="match status" value="5"/>
</dbReference>
<dbReference type="InterPro" id="IPR043128">
    <property type="entry name" value="Rev_trsase/Diguanyl_cyclase"/>
</dbReference>
<dbReference type="InterPro" id="IPR013767">
    <property type="entry name" value="PAS_fold"/>
</dbReference>
<dbReference type="NCBIfam" id="TIGR00254">
    <property type="entry name" value="GGDEF"/>
    <property type="match status" value="1"/>
</dbReference>
<dbReference type="SUPFAM" id="SSF55781">
    <property type="entry name" value="GAF domain-like"/>
    <property type="match status" value="2"/>
</dbReference>
<proteinExistence type="predicted"/>
<name>A0ABT3L977_9CYAN</name>
<comment type="caution">
    <text evidence="6">The sequence shown here is derived from an EMBL/GenBank/DDBJ whole genome shotgun (WGS) entry which is preliminary data.</text>
</comment>
<evidence type="ECO:0000259" key="4">
    <source>
        <dbReference type="PROSITE" id="PS50113"/>
    </source>
</evidence>
<dbReference type="EMBL" id="JAIHOM010000106">
    <property type="protein sequence ID" value="MCW6038068.1"/>
    <property type="molecule type" value="Genomic_DNA"/>
</dbReference>
<dbReference type="SUPFAM" id="SSF55073">
    <property type="entry name" value="Nucleotide cyclase"/>
    <property type="match status" value="1"/>
</dbReference>
<dbReference type="Pfam" id="PF00990">
    <property type="entry name" value="GGDEF"/>
    <property type="match status" value="1"/>
</dbReference>
<feature type="domain" description="PAS" evidence="3">
    <location>
        <begin position="593"/>
        <end position="657"/>
    </location>
</feature>
<dbReference type="InterPro" id="IPR029016">
    <property type="entry name" value="GAF-like_dom_sf"/>
</dbReference>
<dbReference type="InterPro" id="IPR052155">
    <property type="entry name" value="Biofilm_reg_signaling"/>
</dbReference>
<feature type="domain" description="PAC" evidence="4">
    <location>
        <begin position="665"/>
        <end position="717"/>
    </location>
</feature>
<dbReference type="SMART" id="SM00065">
    <property type="entry name" value="GAF"/>
    <property type="match status" value="2"/>
</dbReference>
<feature type="domain" description="GGDEF" evidence="5">
    <location>
        <begin position="1052"/>
        <end position="1185"/>
    </location>
</feature>
<dbReference type="CDD" id="cd01949">
    <property type="entry name" value="GGDEF"/>
    <property type="match status" value="1"/>
</dbReference>
<feature type="coiled-coil region" evidence="1">
    <location>
        <begin position="833"/>
        <end position="867"/>
    </location>
</feature>
<dbReference type="PROSITE" id="PS50113">
    <property type="entry name" value="PAC"/>
    <property type="match status" value="3"/>
</dbReference>
<dbReference type="InterPro" id="IPR000160">
    <property type="entry name" value="GGDEF_dom"/>
</dbReference>
<protein>
    <submittedName>
        <fullName evidence="6">PAS domain S-box protein</fullName>
    </submittedName>
</protein>
<dbReference type="PANTHER" id="PTHR44757">
    <property type="entry name" value="DIGUANYLATE CYCLASE DGCP"/>
    <property type="match status" value="1"/>
</dbReference>
<dbReference type="Gene3D" id="2.10.70.100">
    <property type="match status" value="1"/>
</dbReference>
<dbReference type="InterPro" id="IPR001610">
    <property type="entry name" value="PAC"/>
</dbReference>
<keyword evidence="7" id="KW-1185">Reference proteome</keyword>
<evidence type="ECO:0000313" key="6">
    <source>
        <dbReference type="EMBL" id="MCW6038068.1"/>
    </source>
</evidence>
<dbReference type="InterPro" id="IPR035965">
    <property type="entry name" value="PAS-like_dom_sf"/>
</dbReference>
<dbReference type="InterPro" id="IPR016132">
    <property type="entry name" value="Phyto_chromo_attachment"/>
</dbReference>
<accession>A0ABT3L977</accession>
<evidence type="ECO:0000313" key="7">
    <source>
        <dbReference type="Proteomes" id="UP001526426"/>
    </source>
</evidence>
<dbReference type="CDD" id="cd00130">
    <property type="entry name" value="PAS"/>
    <property type="match status" value="5"/>
</dbReference>
<dbReference type="PROSITE" id="PS50046">
    <property type="entry name" value="PHYTOCHROME_2"/>
    <property type="match status" value="1"/>
</dbReference>
<dbReference type="Proteomes" id="UP001526426">
    <property type="component" value="Unassembled WGS sequence"/>
</dbReference>
<dbReference type="InterPro" id="IPR013655">
    <property type="entry name" value="PAS_fold_3"/>
</dbReference>
<dbReference type="InterPro" id="IPR029787">
    <property type="entry name" value="Nucleotide_cyclase"/>
</dbReference>
<reference evidence="6 7" key="1">
    <citation type="submission" date="2021-08" db="EMBL/GenBank/DDBJ databases">
        <title>Draft genome sequence of Spirulina subsalsa with high tolerance to salinity and hype-accumulation of phycocyanin.</title>
        <authorList>
            <person name="Pei H."/>
            <person name="Jiang L."/>
        </authorList>
    </citation>
    <scope>NUCLEOTIDE SEQUENCE [LARGE SCALE GENOMIC DNA]</scope>
    <source>
        <strain evidence="6 7">FACHB-351</strain>
    </source>
</reference>
<dbReference type="Pfam" id="PF08447">
    <property type="entry name" value="PAS_3"/>
    <property type="match status" value="3"/>
</dbReference>
<dbReference type="Gene3D" id="3.30.450.40">
    <property type="match status" value="2"/>
</dbReference>
<dbReference type="Pfam" id="PF08448">
    <property type="entry name" value="PAS_4"/>
    <property type="match status" value="1"/>
</dbReference>
<dbReference type="InterPro" id="IPR000700">
    <property type="entry name" value="PAS-assoc_C"/>
</dbReference>
<feature type="coiled-coil region" evidence="1">
    <location>
        <begin position="187"/>
        <end position="232"/>
    </location>
</feature>
<dbReference type="SUPFAM" id="SSF55785">
    <property type="entry name" value="PYP-like sensor domain (PAS domain)"/>
    <property type="match status" value="5"/>
</dbReference>
<evidence type="ECO:0000259" key="2">
    <source>
        <dbReference type="PROSITE" id="PS50046"/>
    </source>
</evidence>
<dbReference type="SMART" id="SM00267">
    <property type="entry name" value="GGDEF"/>
    <property type="match status" value="1"/>
</dbReference>
<feature type="domain" description="PAC" evidence="4">
    <location>
        <begin position="293"/>
        <end position="345"/>
    </location>
</feature>
<dbReference type="Pfam" id="PF01590">
    <property type="entry name" value="GAF"/>
    <property type="match status" value="2"/>
</dbReference>
<dbReference type="SMART" id="SM00086">
    <property type="entry name" value="PAC"/>
    <property type="match status" value="4"/>
</dbReference>
<feature type="domain" description="PAS" evidence="3">
    <location>
        <begin position="221"/>
        <end position="291"/>
    </location>
</feature>
<keyword evidence="1" id="KW-0175">Coiled coil</keyword>
<dbReference type="InterPro" id="IPR013656">
    <property type="entry name" value="PAS_4"/>
</dbReference>
<dbReference type="Gene3D" id="3.30.450.20">
    <property type="entry name" value="PAS domain"/>
    <property type="match status" value="5"/>
</dbReference>
<gene>
    <name evidence="6" type="ORF">K4A83_17575</name>
</gene>
<dbReference type="PROSITE" id="PS50112">
    <property type="entry name" value="PAS"/>
    <property type="match status" value="3"/>
</dbReference>
<evidence type="ECO:0000259" key="3">
    <source>
        <dbReference type="PROSITE" id="PS50112"/>
    </source>
</evidence>